<accession>A0A9P6JYF2</accession>
<evidence type="ECO:0000313" key="1">
    <source>
        <dbReference type="EMBL" id="KAF9537741.1"/>
    </source>
</evidence>
<organism evidence="1 2">
    <name type="scientific">Mortierella hygrophila</name>
    <dbReference type="NCBI Taxonomy" id="979708"/>
    <lineage>
        <taxon>Eukaryota</taxon>
        <taxon>Fungi</taxon>
        <taxon>Fungi incertae sedis</taxon>
        <taxon>Mucoromycota</taxon>
        <taxon>Mortierellomycotina</taxon>
        <taxon>Mortierellomycetes</taxon>
        <taxon>Mortierellales</taxon>
        <taxon>Mortierellaceae</taxon>
        <taxon>Mortierella</taxon>
    </lineage>
</organism>
<dbReference type="Proteomes" id="UP000723463">
    <property type="component" value="Unassembled WGS sequence"/>
</dbReference>
<sequence length="123" mass="14269">MAIPDDDKSCPFNDCRRLEYYTHSTEKGKEHFNRYHESRTQTIRLEGAKFYVRRDPSVDYEYVCLCGSSLRSRYIFGRHVAGDSPRGIPPCSRMYEKALEIVATNAVFMDKTQPMNYEPSPDG</sequence>
<protein>
    <submittedName>
        <fullName evidence="1">Uncharacterized protein</fullName>
    </submittedName>
</protein>
<keyword evidence="2" id="KW-1185">Reference proteome</keyword>
<proteinExistence type="predicted"/>
<reference evidence="1" key="1">
    <citation type="journal article" date="2020" name="Fungal Divers.">
        <title>Resolving the Mortierellaceae phylogeny through synthesis of multi-gene phylogenetics and phylogenomics.</title>
        <authorList>
            <person name="Vandepol N."/>
            <person name="Liber J."/>
            <person name="Desiro A."/>
            <person name="Na H."/>
            <person name="Kennedy M."/>
            <person name="Barry K."/>
            <person name="Grigoriev I.V."/>
            <person name="Miller A.N."/>
            <person name="O'Donnell K."/>
            <person name="Stajich J.E."/>
            <person name="Bonito G."/>
        </authorList>
    </citation>
    <scope>NUCLEOTIDE SEQUENCE</scope>
    <source>
        <strain evidence="1">NRRL 2591</strain>
    </source>
</reference>
<dbReference type="AlphaFoldDB" id="A0A9P6JYF2"/>
<gene>
    <name evidence="1" type="ORF">EC957_007708</name>
</gene>
<comment type="caution">
    <text evidence="1">The sequence shown here is derived from an EMBL/GenBank/DDBJ whole genome shotgun (WGS) entry which is preliminary data.</text>
</comment>
<dbReference type="EMBL" id="JAAAXW010000367">
    <property type="protein sequence ID" value="KAF9537741.1"/>
    <property type="molecule type" value="Genomic_DNA"/>
</dbReference>
<name>A0A9P6JYF2_9FUNG</name>
<evidence type="ECO:0000313" key="2">
    <source>
        <dbReference type="Proteomes" id="UP000723463"/>
    </source>
</evidence>